<protein>
    <submittedName>
        <fullName evidence="2">Cyclic nucleotide-binding domain-containing protein</fullName>
    </submittedName>
</protein>
<dbReference type="PANTHER" id="PTHR24567:SF74">
    <property type="entry name" value="HTH-TYPE TRANSCRIPTIONAL REGULATOR ARCR"/>
    <property type="match status" value="1"/>
</dbReference>
<dbReference type="InterPro" id="IPR018490">
    <property type="entry name" value="cNMP-bd_dom_sf"/>
</dbReference>
<dbReference type="PROSITE" id="PS50042">
    <property type="entry name" value="CNMP_BINDING_3"/>
    <property type="match status" value="1"/>
</dbReference>
<gene>
    <name evidence="2" type="ORF">CYPRO_2557</name>
</gene>
<reference evidence="2 3" key="1">
    <citation type="submission" date="2018-03" db="EMBL/GenBank/DDBJ databases">
        <title>Phenotypic and genomic properties of Cyclonatronum proteinivorum gen. nov., sp. nov., a haloalkaliphilic bacteroidete from soda lakes possessing Na+-translocating rhodopsin.</title>
        <authorList>
            <person name="Toshchakov S.V."/>
            <person name="Korzhenkov A."/>
            <person name="Samarov N.I."/>
            <person name="Kublanov I.V."/>
            <person name="Muntyan M.S."/>
            <person name="Sorokin D.Y."/>
        </authorList>
    </citation>
    <scope>NUCLEOTIDE SEQUENCE [LARGE SCALE GENOMIC DNA]</scope>
    <source>
        <strain evidence="2 3">Omega</strain>
    </source>
</reference>
<dbReference type="PRINTS" id="PR00103">
    <property type="entry name" value="CAMPKINASE"/>
</dbReference>
<dbReference type="RefSeq" id="WP_114984955.1">
    <property type="nucleotide sequence ID" value="NZ_CP027806.1"/>
</dbReference>
<dbReference type="OrthoDB" id="9810708at2"/>
<evidence type="ECO:0000313" key="3">
    <source>
        <dbReference type="Proteomes" id="UP000254808"/>
    </source>
</evidence>
<dbReference type="AlphaFoldDB" id="A0A345UMU7"/>
<dbReference type="KEGG" id="cprv:CYPRO_2557"/>
<dbReference type="GO" id="GO:0003700">
    <property type="term" value="F:DNA-binding transcription factor activity"/>
    <property type="evidence" value="ECO:0007669"/>
    <property type="project" value="TreeGrafter"/>
</dbReference>
<keyword evidence="3" id="KW-1185">Reference proteome</keyword>
<dbReference type="EMBL" id="CP027806">
    <property type="protein sequence ID" value="AXJ01799.1"/>
    <property type="molecule type" value="Genomic_DNA"/>
</dbReference>
<dbReference type="PROSITE" id="PS00889">
    <property type="entry name" value="CNMP_BINDING_2"/>
    <property type="match status" value="1"/>
</dbReference>
<dbReference type="InterPro" id="IPR050397">
    <property type="entry name" value="Env_Response_Regulators"/>
</dbReference>
<dbReference type="PANTHER" id="PTHR24567">
    <property type="entry name" value="CRP FAMILY TRANSCRIPTIONAL REGULATORY PROTEIN"/>
    <property type="match status" value="1"/>
</dbReference>
<evidence type="ECO:0000259" key="1">
    <source>
        <dbReference type="PROSITE" id="PS50042"/>
    </source>
</evidence>
<feature type="domain" description="Cyclic nucleotide-binding" evidence="1">
    <location>
        <begin position="28"/>
        <end position="146"/>
    </location>
</feature>
<dbReference type="GO" id="GO:0005829">
    <property type="term" value="C:cytosol"/>
    <property type="evidence" value="ECO:0007669"/>
    <property type="project" value="TreeGrafter"/>
</dbReference>
<name>A0A345UMU7_9BACT</name>
<dbReference type="SUPFAM" id="SSF51206">
    <property type="entry name" value="cAMP-binding domain-like"/>
    <property type="match status" value="1"/>
</dbReference>
<sequence>MALSWSGFGKLFSGKSSEEEDFIKRVQLFCDLSRRERVKVQRLMHFRVYEEGEYIFHKGQPGAAFYVIRTGHVQIVTPASPPIILAEVSPGEVIGELAILDETPRSASALTSEKTETLAIFKGDFDAFMLSEPVIAAKIYRRLAIIIGNRLKTTNALLQTQTEKSAEKTM</sequence>
<dbReference type="InterPro" id="IPR018488">
    <property type="entry name" value="cNMP-bd_CS"/>
</dbReference>
<dbReference type="InterPro" id="IPR000595">
    <property type="entry name" value="cNMP-bd_dom"/>
</dbReference>
<dbReference type="Proteomes" id="UP000254808">
    <property type="component" value="Chromosome"/>
</dbReference>
<proteinExistence type="predicted"/>
<dbReference type="Pfam" id="PF00027">
    <property type="entry name" value="cNMP_binding"/>
    <property type="match status" value="1"/>
</dbReference>
<dbReference type="CDD" id="cd00038">
    <property type="entry name" value="CAP_ED"/>
    <property type="match status" value="1"/>
</dbReference>
<organism evidence="2 3">
    <name type="scientific">Cyclonatronum proteinivorum</name>
    <dbReference type="NCBI Taxonomy" id="1457365"/>
    <lineage>
        <taxon>Bacteria</taxon>
        <taxon>Pseudomonadati</taxon>
        <taxon>Balneolota</taxon>
        <taxon>Balneolia</taxon>
        <taxon>Balneolales</taxon>
        <taxon>Cyclonatronaceae</taxon>
        <taxon>Cyclonatronum</taxon>
    </lineage>
</organism>
<dbReference type="Gene3D" id="2.60.120.10">
    <property type="entry name" value="Jelly Rolls"/>
    <property type="match status" value="1"/>
</dbReference>
<evidence type="ECO:0000313" key="2">
    <source>
        <dbReference type="EMBL" id="AXJ01799.1"/>
    </source>
</evidence>
<dbReference type="InterPro" id="IPR014710">
    <property type="entry name" value="RmlC-like_jellyroll"/>
</dbReference>
<accession>A0A345UMU7</accession>
<dbReference type="SMART" id="SM00100">
    <property type="entry name" value="cNMP"/>
    <property type="match status" value="1"/>
</dbReference>